<proteinExistence type="predicted"/>
<keyword evidence="2" id="KW-1185">Reference proteome</keyword>
<dbReference type="OMA" id="WQRFMKL"/>
<reference evidence="2" key="1">
    <citation type="journal article" date="2010" name="Genome Biol.">
        <title>Genome sequence of the necrotrophic plant pathogen Pythium ultimum reveals original pathogenicity mechanisms and effector repertoire.</title>
        <authorList>
            <person name="Levesque C.A."/>
            <person name="Brouwer H."/>
            <person name="Cano L."/>
            <person name="Hamilton J.P."/>
            <person name="Holt C."/>
            <person name="Huitema E."/>
            <person name="Raffaele S."/>
            <person name="Robideau G.P."/>
            <person name="Thines M."/>
            <person name="Win J."/>
            <person name="Zerillo M.M."/>
            <person name="Beakes G.W."/>
            <person name="Boore J.L."/>
            <person name="Busam D."/>
            <person name="Dumas B."/>
            <person name="Ferriera S."/>
            <person name="Fuerstenberg S.I."/>
            <person name="Gachon C.M."/>
            <person name="Gaulin E."/>
            <person name="Govers F."/>
            <person name="Grenville-Briggs L."/>
            <person name="Horner N."/>
            <person name="Hostetler J."/>
            <person name="Jiang R.H."/>
            <person name="Johnson J."/>
            <person name="Krajaejun T."/>
            <person name="Lin H."/>
            <person name="Meijer H.J."/>
            <person name="Moore B."/>
            <person name="Morris P."/>
            <person name="Phuntmart V."/>
            <person name="Puiu D."/>
            <person name="Shetty J."/>
            <person name="Stajich J.E."/>
            <person name="Tripathy S."/>
            <person name="Wawra S."/>
            <person name="van West P."/>
            <person name="Whitty B.R."/>
            <person name="Coutinho P.M."/>
            <person name="Henrissat B."/>
            <person name="Martin F."/>
            <person name="Thomas P.D."/>
            <person name="Tyler B.M."/>
            <person name="De Vries R.P."/>
            <person name="Kamoun S."/>
            <person name="Yandell M."/>
            <person name="Tisserat N."/>
            <person name="Buell C.R."/>
        </authorList>
    </citation>
    <scope>NUCLEOTIDE SEQUENCE</scope>
    <source>
        <strain evidence="2">DAOM:BR144</strain>
    </source>
</reference>
<accession>K3XC44</accession>
<dbReference type="EnsemblProtists" id="PYU1_T014793">
    <property type="protein sequence ID" value="PYU1_T014793"/>
    <property type="gene ID" value="PYU1_G014762"/>
</dbReference>
<evidence type="ECO:0000313" key="2">
    <source>
        <dbReference type="Proteomes" id="UP000019132"/>
    </source>
</evidence>
<reference evidence="1" key="3">
    <citation type="submission" date="2015-02" db="UniProtKB">
        <authorList>
            <consortium name="EnsemblProtists"/>
        </authorList>
    </citation>
    <scope>IDENTIFICATION</scope>
    <source>
        <strain evidence="1">DAOM BR144</strain>
    </source>
</reference>
<evidence type="ECO:0000313" key="1">
    <source>
        <dbReference type="EnsemblProtists" id="PYU1_T014793"/>
    </source>
</evidence>
<dbReference type="HOGENOM" id="CLU_038437_0_0_1"/>
<dbReference type="EMBL" id="GL376579">
    <property type="status" value="NOT_ANNOTATED_CDS"/>
    <property type="molecule type" value="Genomic_DNA"/>
</dbReference>
<dbReference type="eggNOG" id="ENOG502RY2I">
    <property type="taxonomic scope" value="Eukaryota"/>
</dbReference>
<organism evidence="1 2">
    <name type="scientific">Globisporangium ultimum (strain ATCC 200006 / CBS 805.95 / DAOM BR144)</name>
    <name type="common">Pythium ultimum</name>
    <dbReference type="NCBI Taxonomy" id="431595"/>
    <lineage>
        <taxon>Eukaryota</taxon>
        <taxon>Sar</taxon>
        <taxon>Stramenopiles</taxon>
        <taxon>Oomycota</taxon>
        <taxon>Peronosporomycetes</taxon>
        <taxon>Pythiales</taxon>
        <taxon>Pythiaceae</taxon>
        <taxon>Globisporangium</taxon>
    </lineage>
</organism>
<reference evidence="2" key="2">
    <citation type="submission" date="2010-04" db="EMBL/GenBank/DDBJ databases">
        <authorList>
            <person name="Buell R."/>
            <person name="Hamilton J."/>
            <person name="Hostetler J."/>
        </authorList>
    </citation>
    <scope>NUCLEOTIDE SEQUENCE [LARGE SCALE GENOMIC DNA]</scope>
    <source>
        <strain evidence="2">DAOM:BR144</strain>
    </source>
</reference>
<dbReference type="InParanoid" id="K3XC44"/>
<protein>
    <submittedName>
        <fullName evidence="1">Uncharacterized protein</fullName>
    </submittedName>
</protein>
<name>K3XC44_GLOUD</name>
<dbReference type="AlphaFoldDB" id="K3XC44"/>
<sequence length="529" mass="59587">MKRQRVLTLSSPAAADDDSSSARLFDVDALSDLDVASTLDKYAHVVTSETDSSVANDGDAGFATHKIGNVTPDTVAMTAASGAITSELQRVPQKRAKFSAEVRKARHRDRMQRVRMAEKRDIEVKRVEMQALEVELENSIVGFHEQGDDEEADIDDSDTQTIGFGQLIARDHARKSPHDATNPKALRRKYVNLVLQQDQIKKENANLVGRIQDFEKYEKLATTEFERLQGPSPRHDVLMLGVGDTSPTNTGLGDGPAAAAREGGYWLTFTENEYLYFEPLKWTMCQEIARQSYNHMLNLQRGLPHPTIPTEFLGWKVSYATLRKQTAANQGVQMQHRSVKRLNPFLLGTLEKITIDSLGDNTWRIVNSSELYRQIYKTNMLSRVLQVVDDHTSVLLRTYPDERQVMRARFLSLISKMEDQVTDATGNPQRRISVLLSVLDPDEWLKTWTGESTSSTSPDNTHINWIKDGVAYFSFTDVNNGQEVEMEYGGYLDVASEEVQSTVMRNMLEAIIRFERGATRTDAMLITSS</sequence>
<dbReference type="VEuPathDB" id="FungiDB:PYU1_G014762"/>
<dbReference type="Proteomes" id="UP000019132">
    <property type="component" value="Unassembled WGS sequence"/>
</dbReference>